<evidence type="ECO:0000313" key="3">
    <source>
        <dbReference type="Proteomes" id="UP000288947"/>
    </source>
</evidence>
<organism evidence="2 3">
    <name type="scientific">Fervidobacterium changbaicum</name>
    <dbReference type="NCBI Taxonomy" id="310769"/>
    <lineage>
        <taxon>Bacteria</taxon>
        <taxon>Thermotogati</taxon>
        <taxon>Thermotogota</taxon>
        <taxon>Thermotogae</taxon>
        <taxon>Thermotogales</taxon>
        <taxon>Fervidobacteriaceae</taxon>
        <taxon>Fervidobacterium</taxon>
    </lineage>
</organism>
<evidence type="ECO:0000259" key="1">
    <source>
        <dbReference type="Pfam" id="PF14321"/>
    </source>
</evidence>
<reference evidence="2 3" key="1">
    <citation type="submission" date="2018-01" db="EMBL/GenBank/DDBJ databases">
        <title>The whole genome sequencing and assembly of Fervidobacterium changbaicum CBS-1 strain.</title>
        <authorList>
            <person name="Kim J.-Y."/>
            <person name="Park M.-K."/>
            <person name="Yi H."/>
            <person name="Bahn Y.-S."/>
            <person name="Kim J.F."/>
            <person name="Lee D.-W."/>
        </authorList>
    </citation>
    <scope>NUCLEOTIDE SEQUENCE [LARGE SCALE GENOMIC DNA]</scope>
    <source>
        <strain evidence="2 3">CBS-1</strain>
    </source>
</reference>
<dbReference type="Proteomes" id="UP000288947">
    <property type="component" value="Chromosome"/>
</dbReference>
<dbReference type="RefSeq" id="WP_090222585.1">
    <property type="nucleotide sequence ID" value="NZ_CP026721.1"/>
</dbReference>
<name>A0ABX5QQ84_9BACT</name>
<dbReference type="EMBL" id="CP026721">
    <property type="protein sequence ID" value="QAV32646.1"/>
    <property type="molecule type" value="Genomic_DNA"/>
</dbReference>
<dbReference type="InterPro" id="IPR025491">
    <property type="entry name" value="DUF4382"/>
</dbReference>
<dbReference type="Pfam" id="PF14321">
    <property type="entry name" value="DUF4382"/>
    <property type="match status" value="1"/>
</dbReference>
<sequence length="313" mass="35257">MNKMLFIFAMSVLVLVLFSCSQLNLFEPKSKISVIFSSAVEGEGDVTKVQEYSSYSSTVLQGLNKREEAPWIKDIQHLYVKVSKFSYKYSTGPGAGKWATPTTVEKVIDLTALDSETEWLKFDVPKGAVIVALALEVTQATVTINDQSYPVTIPAEKARVVLPNLNWEVKDDSSEIVLSIDWSRSIIKSGPTSYMLVPRVAYRWRGTLKYLWAIYGDIKVNEATPTEPLLIGLFEGTDTSATPTVLKLIPLRNEGKFWLGKHEKGIYTIVVWDNLTWEFEDEKYVISARKATETTFEHGKETAHTELHLAYSK</sequence>
<feature type="domain" description="DUF4382" evidence="1">
    <location>
        <begin position="69"/>
        <end position="198"/>
    </location>
</feature>
<protein>
    <submittedName>
        <fullName evidence="2">DUF4382 domain-containing protein</fullName>
    </submittedName>
</protein>
<evidence type="ECO:0000313" key="2">
    <source>
        <dbReference type="EMBL" id="QAV32646.1"/>
    </source>
</evidence>
<proteinExistence type="predicted"/>
<keyword evidence="3" id="KW-1185">Reference proteome</keyword>
<gene>
    <name evidence="2" type="ORF">CBS1_02025</name>
</gene>
<accession>A0ABX5QQ84</accession>
<dbReference type="PROSITE" id="PS51257">
    <property type="entry name" value="PROKAR_LIPOPROTEIN"/>
    <property type="match status" value="1"/>
</dbReference>